<name>A0A497JGY4_9ARCH</name>
<protein>
    <submittedName>
        <fullName evidence="1">Uncharacterized protein</fullName>
    </submittedName>
</protein>
<gene>
    <name evidence="1" type="ORF">DRO04_02590</name>
</gene>
<accession>A0A497JGY4</accession>
<feature type="non-terminal residue" evidence="1">
    <location>
        <position position="69"/>
    </location>
</feature>
<comment type="caution">
    <text evidence="1">The sequence shown here is derived from an EMBL/GenBank/DDBJ whole genome shotgun (WGS) entry which is preliminary data.</text>
</comment>
<reference evidence="1 2" key="1">
    <citation type="submission" date="2018-06" db="EMBL/GenBank/DDBJ databases">
        <title>Extensive metabolic versatility and redundancy in microbially diverse, dynamic hydrothermal sediments.</title>
        <authorList>
            <person name="Dombrowski N."/>
            <person name="Teske A."/>
            <person name="Baker B.J."/>
        </authorList>
    </citation>
    <scope>NUCLEOTIDE SEQUENCE [LARGE SCALE GENOMIC DNA]</scope>
    <source>
        <strain evidence="1">B51_G17</strain>
    </source>
</reference>
<evidence type="ECO:0000313" key="1">
    <source>
        <dbReference type="EMBL" id="RLG69961.1"/>
    </source>
</evidence>
<dbReference type="EMBL" id="QMWP01000094">
    <property type="protein sequence ID" value="RLG69961.1"/>
    <property type="molecule type" value="Genomic_DNA"/>
</dbReference>
<sequence length="69" mass="8099">MEEIEEDLEVNDQQEEKKYRERLNYQGLLMQRINSIMIAIDQGYNPYDNTNSLLSILIPEIKGPIEGEI</sequence>
<dbReference type="Proteomes" id="UP000278031">
    <property type="component" value="Unassembled WGS sequence"/>
</dbReference>
<proteinExistence type="predicted"/>
<organism evidence="1 2">
    <name type="scientific">Candidatus Iainarchaeum sp</name>
    <dbReference type="NCBI Taxonomy" id="3101447"/>
    <lineage>
        <taxon>Archaea</taxon>
        <taxon>Candidatus Iainarchaeota</taxon>
        <taxon>Candidatus Iainarchaeia</taxon>
        <taxon>Candidatus Iainarchaeales</taxon>
        <taxon>Candidatus Iainarchaeaceae</taxon>
        <taxon>Candidatus Iainarchaeum</taxon>
    </lineage>
</organism>
<evidence type="ECO:0000313" key="2">
    <source>
        <dbReference type="Proteomes" id="UP000278031"/>
    </source>
</evidence>
<dbReference type="AlphaFoldDB" id="A0A497JGY4"/>